<keyword evidence="3" id="KW-1185">Reference proteome</keyword>
<accession>T0LCT9</accession>
<evidence type="ECO:0000313" key="3">
    <source>
        <dbReference type="Proteomes" id="UP000053780"/>
    </source>
</evidence>
<sequence length="122" mass="14214">MHTYHIQETLASGSTSKVKRLRTTDNKELAIKIMKKTTTPLKSFNKELTIHKSLQHKNIIKYIDSCQDTENYYLIMDLAEYELHDFIENNTGIDPIVKLLQVAAHQNNKNNEKNHHPTKIIQ</sequence>
<dbReference type="PROSITE" id="PS50011">
    <property type="entry name" value="PROTEIN_KINASE_DOM"/>
    <property type="match status" value="1"/>
</dbReference>
<keyword evidence="2" id="KW-0808">Transferase</keyword>
<evidence type="ECO:0000259" key="1">
    <source>
        <dbReference type="PROSITE" id="PS50011"/>
    </source>
</evidence>
<reference evidence="2 3" key="1">
    <citation type="journal article" date="2013" name="BMC Genomics">
        <title>Genome sequencing and comparative genomics of honey bee microsporidia, Nosema apis reveal novel insights into host-parasite interactions.</title>
        <authorList>
            <person name="Chen Yp."/>
            <person name="Pettis J.S."/>
            <person name="Zhao Y."/>
            <person name="Liu X."/>
            <person name="Tallon L.J."/>
            <person name="Sadzewicz L.D."/>
            <person name="Li R."/>
            <person name="Zheng H."/>
            <person name="Huang S."/>
            <person name="Zhang X."/>
            <person name="Hamilton M.C."/>
            <person name="Pernal S.F."/>
            <person name="Melathopoulos A.P."/>
            <person name="Yan X."/>
            <person name="Evans J.D."/>
        </authorList>
    </citation>
    <scope>NUCLEOTIDE SEQUENCE [LARGE SCALE GENOMIC DNA]</scope>
    <source>
        <strain evidence="2 3">BRL 01</strain>
    </source>
</reference>
<dbReference type="OrthoDB" id="539158at2759"/>
<dbReference type="SMART" id="SM00220">
    <property type="entry name" value="S_TKc"/>
    <property type="match status" value="1"/>
</dbReference>
<dbReference type="GO" id="GO:0004672">
    <property type="term" value="F:protein kinase activity"/>
    <property type="evidence" value="ECO:0007669"/>
    <property type="project" value="InterPro"/>
</dbReference>
<dbReference type="InterPro" id="IPR011009">
    <property type="entry name" value="Kinase-like_dom_sf"/>
</dbReference>
<dbReference type="EMBL" id="KE647000">
    <property type="protein sequence ID" value="EQB62119.1"/>
    <property type="molecule type" value="Genomic_DNA"/>
</dbReference>
<organism evidence="2 3">
    <name type="scientific">Vairimorpha apis BRL 01</name>
    <dbReference type="NCBI Taxonomy" id="1037528"/>
    <lineage>
        <taxon>Eukaryota</taxon>
        <taxon>Fungi</taxon>
        <taxon>Fungi incertae sedis</taxon>
        <taxon>Microsporidia</taxon>
        <taxon>Nosematidae</taxon>
        <taxon>Vairimorpha</taxon>
    </lineage>
</organism>
<feature type="domain" description="Protein kinase" evidence="1">
    <location>
        <begin position="4"/>
        <end position="122"/>
    </location>
</feature>
<name>T0LCT9_9MICR</name>
<dbReference type="Proteomes" id="UP000053780">
    <property type="component" value="Unassembled WGS sequence"/>
</dbReference>
<dbReference type="AlphaFoldDB" id="T0LCT9"/>
<gene>
    <name evidence="2" type="ORF">NAPIS_ORF00303</name>
</gene>
<dbReference type="PANTHER" id="PTHR24347">
    <property type="entry name" value="SERINE/THREONINE-PROTEIN KINASE"/>
    <property type="match status" value="1"/>
</dbReference>
<dbReference type="GO" id="GO:0005524">
    <property type="term" value="F:ATP binding"/>
    <property type="evidence" value="ECO:0007669"/>
    <property type="project" value="InterPro"/>
</dbReference>
<protein>
    <submittedName>
        <fullName evidence="2">Camk family protein kinase</fullName>
    </submittedName>
</protein>
<keyword evidence="2" id="KW-0418">Kinase</keyword>
<dbReference type="Gene3D" id="1.10.510.10">
    <property type="entry name" value="Transferase(Phosphotransferase) domain 1"/>
    <property type="match status" value="1"/>
</dbReference>
<dbReference type="Pfam" id="PF00069">
    <property type="entry name" value="Pkinase"/>
    <property type="match status" value="1"/>
</dbReference>
<dbReference type="SUPFAM" id="SSF56112">
    <property type="entry name" value="Protein kinase-like (PK-like)"/>
    <property type="match status" value="1"/>
</dbReference>
<evidence type="ECO:0000313" key="2">
    <source>
        <dbReference type="EMBL" id="EQB62119.1"/>
    </source>
</evidence>
<dbReference type="VEuPathDB" id="MicrosporidiaDB:NAPIS_ORF00303"/>
<proteinExistence type="predicted"/>
<dbReference type="InterPro" id="IPR000719">
    <property type="entry name" value="Prot_kinase_dom"/>
</dbReference>
<dbReference type="HOGENOM" id="CLU_2027367_0_0_1"/>